<proteinExistence type="predicted"/>
<dbReference type="AlphaFoldDB" id="L1N9B1"/>
<sequence length="39" mass="4595">MVSPLSTSGKKQYRLTPTKKFIPPQLKYPQEVKLWKSFL</sequence>
<dbReference type="HOGENOM" id="CLU_3314414_0_0_10"/>
<accession>L1N9B1</accession>
<protein>
    <submittedName>
        <fullName evidence="1">Uncharacterized protein</fullName>
    </submittedName>
</protein>
<reference evidence="1 2" key="1">
    <citation type="submission" date="2012-05" db="EMBL/GenBank/DDBJ databases">
        <authorList>
            <person name="Weinstock G."/>
            <person name="Sodergren E."/>
            <person name="Lobos E.A."/>
            <person name="Fulton L."/>
            <person name="Fulton R."/>
            <person name="Courtney L."/>
            <person name="Fronick C."/>
            <person name="O'Laughlin M."/>
            <person name="Godfrey J."/>
            <person name="Wilson R.M."/>
            <person name="Miner T."/>
            <person name="Farmer C."/>
            <person name="Delehaunty K."/>
            <person name="Cordes M."/>
            <person name="Minx P."/>
            <person name="Tomlinson C."/>
            <person name="Chen J."/>
            <person name="Wollam A."/>
            <person name="Pepin K.H."/>
            <person name="Bhonagiri V."/>
            <person name="Zhang X."/>
            <person name="Suruliraj S."/>
            <person name="Warren W."/>
            <person name="Mitreva M."/>
            <person name="Mardis E.R."/>
            <person name="Wilson R.K."/>
        </authorList>
    </citation>
    <scope>NUCLEOTIDE SEQUENCE [LARGE SCALE GENOMIC DNA]</scope>
    <source>
        <strain evidence="1 2">F0037</strain>
    </source>
</reference>
<comment type="caution">
    <text evidence="1">The sequence shown here is derived from an EMBL/GenBank/DDBJ whole genome shotgun (WGS) entry which is preliminary data.</text>
</comment>
<dbReference type="Proteomes" id="UP000010408">
    <property type="component" value="Unassembled WGS sequence"/>
</dbReference>
<evidence type="ECO:0000313" key="2">
    <source>
        <dbReference type="Proteomes" id="UP000010408"/>
    </source>
</evidence>
<gene>
    <name evidence="1" type="ORF">HMPREF9134_01876</name>
</gene>
<organism evidence="1 2">
    <name type="scientific">Porphyromonas catoniae F0037</name>
    <dbReference type="NCBI Taxonomy" id="1127696"/>
    <lineage>
        <taxon>Bacteria</taxon>
        <taxon>Pseudomonadati</taxon>
        <taxon>Bacteroidota</taxon>
        <taxon>Bacteroidia</taxon>
        <taxon>Bacteroidales</taxon>
        <taxon>Porphyromonadaceae</taxon>
        <taxon>Porphyromonas</taxon>
    </lineage>
</organism>
<dbReference type="EMBL" id="AMEQ01000044">
    <property type="protein sequence ID" value="EKX99967.1"/>
    <property type="molecule type" value="Genomic_DNA"/>
</dbReference>
<name>L1N9B1_9PORP</name>
<evidence type="ECO:0000313" key="1">
    <source>
        <dbReference type="EMBL" id="EKX99967.1"/>
    </source>
</evidence>